<comment type="similarity">
    <text evidence="1">Belongs to the 'phage' integrase family.</text>
</comment>
<keyword evidence="2" id="KW-0229">DNA integration</keyword>
<protein>
    <submittedName>
        <fullName evidence="7">Integrase</fullName>
    </submittedName>
</protein>
<dbReference type="PANTHER" id="PTHR30629:SF2">
    <property type="entry name" value="PROPHAGE INTEGRASE INTS-RELATED"/>
    <property type="match status" value="1"/>
</dbReference>
<dbReference type="InterPro" id="IPR044068">
    <property type="entry name" value="CB"/>
</dbReference>
<comment type="caution">
    <text evidence="7">The sequence shown here is derived from an EMBL/GenBank/DDBJ whole genome shotgun (WGS) entry which is preliminary data.</text>
</comment>
<feature type="domain" description="Core-binding (CB)" evidence="6">
    <location>
        <begin position="67"/>
        <end position="141"/>
    </location>
</feature>
<dbReference type="RefSeq" id="WP_000533622.1">
    <property type="nucleotide sequence ID" value="NZ_CAIZVD010000001.1"/>
</dbReference>
<dbReference type="EMBL" id="AASATZ010000060">
    <property type="protein sequence ID" value="EFA4420912.1"/>
    <property type="molecule type" value="Genomic_DNA"/>
</dbReference>
<dbReference type="Gene3D" id="1.10.443.10">
    <property type="entry name" value="Intergrase catalytic core"/>
    <property type="match status" value="1"/>
</dbReference>
<dbReference type="GO" id="GO:0015074">
    <property type="term" value="P:DNA integration"/>
    <property type="evidence" value="ECO:0007669"/>
    <property type="project" value="UniProtKB-KW"/>
</dbReference>
<evidence type="ECO:0000259" key="6">
    <source>
        <dbReference type="PROSITE" id="PS51900"/>
    </source>
</evidence>
<evidence type="ECO:0000313" key="7">
    <source>
        <dbReference type="EMBL" id="EFA4420912.1"/>
    </source>
</evidence>
<dbReference type="Proteomes" id="UP000591371">
    <property type="component" value="Unassembled WGS sequence"/>
</dbReference>
<dbReference type="GO" id="GO:0003677">
    <property type="term" value="F:DNA binding"/>
    <property type="evidence" value="ECO:0007669"/>
    <property type="project" value="UniProtKB-UniRule"/>
</dbReference>
<dbReference type="GO" id="GO:0006310">
    <property type="term" value="P:DNA recombination"/>
    <property type="evidence" value="ECO:0007669"/>
    <property type="project" value="UniProtKB-KW"/>
</dbReference>
<dbReference type="InterPro" id="IPR011010">
    <property type="entry name" value="DNA_brk_join_enz"/>
</dbReference>
<name>A0A826J638_ECOLX</name>
<dbReference type="CDD" id="cd00800">
    <property type="entry name" value="INT_Lambda_C"/>
    <property type="match status" value="1"/>
</dbReference>
<dbReference type="PANTHER" id="PTHR30629">
    <property type="entry name" value="PROPHAGE INTEGRASE"/>
    <property type="match status" value="1"/>
</dbReference>
<dbReference type="Gene3D" id="1.10.150.130">
    <property type="match status" value="1"/>
</dbReference>
<gene>
    <name evidence="7" type="ORF">D3G36_24275</name>
</gene>
<dbReference type="InterPro" id="IPR002104">
    <property type="entry name" value="Integrase_catalytic"/>
</dbReference>
<dbReference type="AlphaFoldDB" id="A0A826J638"/>
<keyword evidence="4" id="KW-0233">DNA recombination</keyword>
<evidence type="ECO:0000256" key="2">
    <source>
        <dbReference type="ARBA" id="ARBA00022908"/>
    </source>
</evidence>
<evidence type="ECO:0000256" key="4">
    <source>
        <dbReference type="ARBA" id="ARBA00023172"/>
    </source>
</evidence>
<dbReference type="InterPro" id="IPR010998">
    <property type="entry name" value="Integrase_recombinase_N"/>
</dbReference>
<evidence type="ECO:0000313" key="8">
    <source>
        <dbReference type="Proteomes" id="UP000591371"/>
    </source>
</evidence>
<reference evidence="7 8" key="1">
    <citation type="submission" date="2019-03" db="EMBL/GenBank/DDBJ databases">
        <authorList>
            <consortium name="GenomeTrakr network: Whole genome sequencing for foodborne pathogen traceback"/>
        </authorList>
    </citation>
    <scope>NUCLEOTIDE SEQUENCE [LARGE SCALE GENOMIC DNA]</scope>
    <source>
        <strain evidence="7 8">PSU-1190</strain>
    </source>
</reference>
<sequence length="360" mass="41514">MGRRRKNPEHEKLPPNVYPNKYSYVWKPTSRESVTLTAIKDGLAALWKKYEETVNNRDRAMTFGRLWEKFLASAYYSDLSPRTQKDYLQHQKKLLAVFGKVPADSIKPEHIRRYMDKRGEQSKTQANHEKSSMSRVYSWGYERGYVKGNPCAGVSKFKAKNRERYVTDKEYQAVLSVAPLPVFIAMEIAYLCAARVSDVLSLKWEQIGNDGIFIQQGKTGKKQIKAWSPRLQAAIEKAKQLPTSAYVISNQYGNRYMYKGFNEMWVEARNRAGKISGILTDFTFHDLKAKGISDYEGSSRDKQLFSGHKTEGQVLIYDRKVKVSPTLDVPLPENIPRKYSKKIFQVIPSVIFVTDLMMYK</sequence>
<dbReference type="Pfam" id="PF00589">
    <property type="entry name" value="Phage_integrase"/>
    <property type="match status" value="1"/>
</dbReference>
<dbReference type="InterPro" id="IPR050808">
    <property type="entry name" value="Phage_Integrase"/>
</dbReference>
<dbReference type="SUPFAM" id="SSF56349">
    <property type="entry name" value="DNA breaking-rejoining enzymes"/>
    <property type="match status" value="1"/>
</dbReference>
<evidence type="ECO:0000256" key="3">
    <source>
        <dbReference type="ARBA" id="ARBA00023125"/>
    </source>
</evidence>
<keyword evidence="3 5" id="KW-0238">DNA-binding</keyword>
<dbReference type="PROSITE" id="PS51900">
    <property type="entry name" value="CB"/>
    <property type="match status" value="1"/>
</dbReference>
<accession>A0A826J638</accession>
<organism evidence="7 8">
    <name type="scientific">Escherichia coli</name>
    <dbReference type="NCBI Taxonomy" id="562"/>
    <lineage>
        <taxon>Bacteria</taxon>
        <taxon>Pseudomonadati</taxon>
        <taxon>Pseudomonadota</taxon>
        <taxon>Gammaproteobacteria</taxon>
        <taxon>Enterobacterales</taxon>
        <taxon>Enterobacteriaceae</taxon>
        <taxon>Escherichia</taxon>
    </lineage>
</organism>
<evidence type="ECO:0000256" key="5">
    <source>
        <dbReference type="PROSITE-ProRule" id="PRU01248"/>
    </source>
</evidence>
<evidence type="ECO:0000256" key="1">
    <source>
        <dbReference type="ARBA" id="ARBA00008857"/>
    </source>
</evidence>
<dbReference type="InterPro" id="IPR013762">
    <property type="entry name" value="Integrase-like_cat_sf"/>
</dbReference>
<proteinExistence type="inferred from homology"/>